<evidence type="ECO:0000313" key="2">
    <source>
        <dbReference type="EMBL" id="SVA63415.1"/>
    </source>
</evidence>
<organism evidence="2">
    <name type="scientific">marine metagenome</name>
    <dbReference type="NCBI Taxonomy" id="408172"/>
    <lineage>
        <taxon>unclassified sequences</taxon>
        <taxon>metagenomes</taxon>
        <taxon>ecological metagenomes</taxon>
    </lineage>
</organism>
<name>A0A381XF97_9ZZZZ</name>
<dbReference type="SUPFAM" id="SSF53448">
    <property type="entry name" value="Nucleotide-diphospho-sugar transferases"/>
    <property type="match status" value="1"/>
</dbReference>
<dbReference type="InterPro" id="IPR025877">
    <property type="entry name" value="MobA-like_NTP_Trfase"/>
</dbReference>
<dbReference type="EMBL" id="UINC01014968">
    <property type="protein sequence ID" value="SVA63415.1"/>
    <property type="molecule type" value="Genomic_DNA"/>
</dbReference>
<dbReference type="Pfam" id="PF12804">
    <property type="entry name" value="NTP_transf_3"/>
    <property type="match status" value="1"/>
</dbReference>
<dbReference type="PANTHER" id="PTHR43777:SF1">
    <property type="entry name" value="MOLYBDENUM COFACTOR CYTIDYLYLTRANSFERASE"/>
    <property type="match status" value="1"/>
</dbReference>
<reference evidence="2" key="1">
    <citation type="submission" date="2018-05" db="EMBL/GenBank/DDBJ databases">
        <authorList>
            <person name="Lanie J.A."/>
            <person name="Ng W.-L."/>
            <person name="Kazmierczak K.M."/>
            <person name="Andrzejewski T.M."/>
            <person name="Davidsen T.M."/>
            <person name="Wayne K.J."/>
            <person name="Tettelin H."/>
            <person name="Glass J.I."/>
            <person name="Rusch D."/>
            <person name="Podicherti R."/>
            <person name="Tsui H.-C.T."/>
            <person name="Winkler M.E."/>
        </authorList>
    </citation>
    <scope>NUCLEOTIDE SEQUENCE</scope>
</reference>
<dbReference type="GO" id="GO:0016779">
    <property type="term" value="F:nucleotidyltransferase activity"/>
    <property type="evidence" value="ECO:0007669"/>
    <property type="project" value="UniProtKB-ARBA"/>
</dbReference>
<dbReference type="InterPro" id="IPR029044">
    <property type="entry name" value="Nucleotide-diphossugar_trans"/>
</dbReference>
<feature type="domain" description="MobA-like NTP transferase" evidence="1">
    <location>
        <begin position="1"/>
        <end position="150"/>
    </location>
</feature>
<dbReference type="PANTHER" id="PTHR43777">
    <property type="entry name" value="MOLYBDENUM COFACTOR CYTIDYLYLTRANSFERASE"/>
    <property type="match status" value="1"/>
</dbReference>
<gene>
    <name evidence="2" type="ORF">METZ01_LOCUS116269</name>
</gene>
<dbReference type="Gene3D" id="3.90.550.10">
    <property type="entry name" value="Spore Coat Polysaccharide Biosynthesis Protein SpsA, Chain A"/>
    <property type="match status" value="1"/>
</dbReference>
<evidence type="ECO:0000259" key="1">
    <source>
        <dbReference type="Pfam" id="PF12804"/>
    </source>
</evidence>
<sequence length="188" mass="20732">MGTPKAMLDAGGRTFLECVIISLRRGGCRRVLVSLPSTKGPVAAKARGAGAIVVENPCPEEGPIGSLRAALRVVRLDVEGVAFCPVDHPLIQVETVRALVTEFADNDGPLVVPTFRGKRGHPVLFRRNLFDELLNTELPEGARTVVHNHLHVIAEVPVEDNGIVTDIDDLSDYRRHFPRQYRLRFQSR</sequence>
<proteinExistence type="predicted"/>
<dbReference type="AlphaFoldDB" id="A0A381XF97"/>
<accession>A0A381XF97</accession>
<protein>
    <recommendedName>
        <fullName evidence="1">MobA-like NTP transferase domain-containing protein</fullName>
    </recommendedName>
</protein>
<dbReference type="CDD" id="cd04182">
    <property type="entry name" value="GT_2_like_f"/>
    <property type="match status" value="1"/>
</dbReference>